<proteinExistence type="predicted"/>
<protein>
    <submittedName>
        <fullName evidence="1">Uncharacterized protein</fullName>
    </submittedName>
</protein>
<reference evidence="2" key="1">
    <citation type="journal article" date="2024" name="Proc. Natl. Acad. Sci. U.S.A.">
        <title>Extraordinary preservation of gene collinearity over three hundred million years revealed in homosporous lycophytes.</title>
        <authorList>
            <person name="Li C."/>
            <person name="Wickell D."/>
            <person name="Kuo L.Y."/>
            <person name="Chen X."/>
            <person name="Nie B."/>
            <person name="Liao X."/>
            <person name="Peng D."/>
            <person name="Ji J."/>
            <person name="Jenkins J."/>
            <person name="Williams M."/>
            <person name="Shu S."/>
            <person name="Plott C."/>
            <person name="Barry K."/>
            <person name="Rajasekar S."/>
            <person name="Grimwood J."/>
            <person name="Han X."/>
            <person name="Sun S."/>
            <person name="Hou Z."/>
            <person name="He W."/>
            <person name="Dai G."/>
            <person name="Sun C."/>
            <person name="Schmutz J."/>
            <person name="Leebens-Mack J.H."/>
            <person name="Li F.W."/>
            <person name="Wang L."/>
        </authorList>
    </citation>
    <scope>NUCLEOTIDE SEQUENCE [LARGE SCALE GENOMIC DNA]</scope>
    <source>
        <strain evidence="2">cv. PW_Plant_1</strain>
    </source>
</reference>
<dbReference type="Proteomes" id="UP001162992">
    <property type="component" value="Chromosome 6"/>
</dbReference>
<name>A0ACC2DD16_DIPCM</name>
<sequence length="334" mass="36389">MQKREAMEEEEERGRDDQPSPASSLVLALRAAGGAMAAHRAQSLPRHSLLRRVARATRARLGHRLDAAADSLMLLQAEKAMLLFRSGSLEAHISEALSLGMGMGPQPNNRCKFFSKASKLSGGGPIRVCATDDERQLLCLSSLHSVAPKTTVEATVQGSQVQLSEFRLRVVQSLGRLQDSESRYSRHTGKLALTLGTNLLQRHRFTLESMMGSEGDKHTLSTIISSSFFSKVSWGLASSHKLGKHLTLFSRYSSDECAGQRLILQAVQRLDGRNTISPICSATIGGRMQTGISWTHLFSKSGDAKEEALQLKALYGGKGLYTVTVKVQVGKLED</sequence>
<gene>
    <name evidence="1" type="ORF">O6H91_06G045100</name>
</gene>
<organism evidence="1 2">
    <name type="scientific">Diphasiastrum complanatum</name>
    <name type="common">Issler's clubmoss</name>
    <name type="synonym">Lycopodium complanatum</name>
    <dbReference type="NCBI Taxonomy" id="34168"/>
    <lineage>
        <taxon>Eukaryota</taxon>
        <taxon>Viridiplantae</taxon>
        <taxon>Streptophyta</taxon>
        <taxon>Embryophyta</taxon>
        <taxon>Tracheophyta</taxon>
        <taxon>Lycopodiopsida</taxon>
        <taxon>Lycopodiales</taxon>
        <taxon>Lycopodiaceae</taxon>
        <taxon>Lycopodioideae</taxon>
        <taxon>Diphasiastrum</taxon>
    </lineage>
</organism>
<accession>A0ACC2DD16</accession>
<keyword evidence="2" id="KW-1185">Reference proteome</keyword>
<comment type="caution">
    <text evidence="1">The sequence shown here is derived from an EMBL/GenBank/DDBJ whole genome shotgun (WGS) entry which is preliminary data.</text>
</comment>
<evidence type="ECO:0000313" key="2">
    <source>
        <dbReference type="Proteomes" id="UP001162992"/>
    </source>
</evidence>
<dbReference type="EMBL" id="CM055097">
    <property type="protein sequence ID" value="KAJ7552169.1"/>
    <property type="molecule type" value="Genomic_DNA"/>
</dbReference>
<evidence type="ECO:0000313" key="1">
    <source>
        <dbReference type="EMBL" id="KAJ7552169.1"/>
    </source>
</evidence>